<keyword evidence="2" id="KW-1185">Reference proteome</keyword>
<name>A0AC60QIH2_IXOPE</name>
<comment type="caution">
    <text evidence="1">The sequence shown here is derived from an EMBL/GenBank/DDBJ whole genome shotgun (WGS) entry which is preliminary data.</text>
</comment>
<organism evidence="1 2">
    <name type="scientific">Ixodes persulcatus</name>
    <name type="common">Taiga tick</name>
    <dbReference type="NCBI Taxonomy" id="34615"/>
    <lineage>
        <taxon>Eukaryota</taxon>
        <taxon>Metazoa</taxon>
        <taxon>Ecdysozoa</taxon>
        <taxon>Arthropoda</taxon>
        <taxon>Chelicerata</taxon>
        <taxon>Arachnida</taxon>
        <taxon>Acari</taxon>
        <taxon>Parasitiformes</taxon>
        <taxon>Ixodida</taxon>
        <taxon>Ixodoidea</taxon>
        <taxon>Ixodidae</taxon>
        <taxon>Ixodinae</taxon>
        <taxon>Ixodes</taxon>
    </lineage>
</organism>
<protein>
    <submittedName>
        <fullName evidence="1">Uncharacterized protein</fullName>
    </submittedName>
</protein>
<dbReference type="Proteomes" id="UP000805193">
    <property type="component" value="Unassembled WGS sequence"/>
</dbReference>
<gene>
    <name evidence="1" type="ORF">HPB47_019408</name>
</gene>
<dbReference type="EMBL" id="JABSTQ010008832">
    <property type="protein sequence ID" value="KAG0434021.1"/>
    <property type="molecule type" value="Genomic_DNA"/>
</dbReference>
<sequence length="463" mass="51099">RRCFNTPLEPRALQDLKAIVAKNLEGGVERDGLTLDGFLFLHMVFIQRGRHETTWTVLRKFGYDDQLVLPREYLCPPIRVPPGSSTELSSKGFQFVTALFEKHDQASASLPSRIRGDEDGCLSPLELRSLFGVCPCSPWAPDLVGTVATDHRGWLTLQGYLAHWASPTRKAVTREKQLEVQQRQTSRQVLHCHVLGPQGAGKTSFLRGLLGCGLDRGSHPGSKYAVDRLPVYGQDKYLLVRPAPPPGSDFGHRESDTAERAEIASVDGSSASEARCFVCYEASFGDLHEVDLFGQHDAPVTPELHCDAVCLLFDASNPRSFEHVARAYLKHLAGSSVPVLLVASKSDRPAVRQDYPIQPAEFCRRHGLPPPQRFTCAVPPSRDVYVKLATMAAYPSLRRLVHVLLVRPMAPWLSRYTSRLASAEASAWLGAGLGAAAAALAGVLLVRLLRTTSRDRMDRRLRL</sequence>
<reference evidence="1 2" key="1">
    <citation type="journal article" date="2020" name="Cell">
        <title>Large-Scale Comparative Analyses of Tick Genomes Elucidate Their Genetic Diversity and Vector Capacities.</title>
        <authorList>
            <consortium name="Tick Genome and Microbiome Consortium (TIGMIC)"/>
            <person name="Jia N."/>
            <person name="Wang J."/>
            <person name="Shi W."/>
            <person name="Du L."/>
            <person name="Sun Y."/>
            <person name="Zhan W."/>
            <person name="Jiang J.F."/>
            <person name="Wang Q."/>
            <person name="Zhang B."/>
            <person name="Ji P."/>
            <person name="Bell-Sakyi L."/>
            <person name="Cui X.M."/>
            <person name="Yuan T.T."/>
            <person name="Jiang B.G."/>
            <person name="Yang W.F."/>
            <person name="Lam T.T."/>
            <person name="Chang Q.C."/>
            <person name="Ding S.J."/>
            <person name="Wang X.J."/>
            <person name="Zhu J.G."/>
            <person name="Ruan X.D."/>
            <person name="Zhao L."/>
            <person name="Wei J.T."/>
            <person name="Ye R.Z."/>
            <person name="Que T.C."/>
            <person name="Du C.H."/>
            <person name="Zhou Y.H."/>
            <person name="Cheng J.X."/>
            <person name="Dai P.F."/>
            <person name="Guo W.B."/>
            <person name="Han X.H."/>
            <person name="Huang E.J."/>
            <person name="Li L.F."/>
            <person name="Wei W."/>
            <person name="Gao Y.C."/>
            <person name="Liu J.Z."/>
            <person name="Shao H.Z."/>
            <person name="Wang X."/>
            <person name="Wang C.C."/>
            <person name="Yang T.C."/>
            <person name="Huo Q.B."/>
            <person name="Li W."/>
            <person name="Chen H.Y."/>
            <person name="Chen S.E."/>
            <person name="Zhou L.G."/>
            <person name="Ni X.B."/>
            <person name="Tian J.H."/>
            <person name="Sheng Y."/>
            <person name="Liu T."/>
            <person name="Pan Y.S."/>
            <person name="Xia L.Y."/>
            <person name="Li J."/>
            <person name="Zhao F."/>
            <person name="Cao W.C."/>
        </authorList>
    </citation>
    <scope>NUCLEOTIDE SEQUENCE [LARGE SCALE GENOMIC DNA]</scope>
    <source>
        <strain evidence="1">Iper-2018</strain>
    </source>
</reference>
<proteinExistence type="predicted"/>
<evidence type="ECO:0000313" key="1">
    <source>
        <dbReference type="EMBL" id="KAG0434021.1"/>
    </source>
</evidence>
<evidence type="ECO:0000313" key="2">
    <source>
        <dbReference type="Proteomes" id="UP000805193"/>
    </source>
</evidence>
<accession>A0AC60QIH2</accession>
<feature type="non-terminal residue" evidence="1">
    <location>
        <position position="1"/>
    </location>
</feature>